<dbReference type="AlphaFoldDB" id="A0A9X1XSU6"/>
<dbReference type="EMBL" id="JALNUB010000006">
    <property type="protein sequence ID" value="MCK8142484.1"/>
    <property type="molecule type" value="Genomic_DNA"/>
</dbReference>
<proteinExistence type="predicted"/>
<accession>A0A9X1XSU6</accession>
<name>A0A9X1XSU6_9FLAO</name>
<dbReference type="Proteomes" id="UP001139260">
    <property type="component" value="Unassembled WGS sequence"/>
</dbReference>
<protein>
    <submittedName>
        <fullName evidence="1">DUF2141 domain-containing protein</fullName>
    </submittedName>
</protein>
<keyword evidence="2" id="KW-1185">Reference proteome</keyword>
<comment type="caution">
    <text evidence="1">The sequence shown here is derived from an EMBL/GenBank/DDBJ whole genome shotgun (WGS) entry which is preliminary data.</text>
</comment>
<dbReference type="RefSeq" id="WP_248428589.1">
    <property type="nucleotide sequence ID" value="NZ_JALNUB010000006.1"/>
</dbReference>
<gene>
    <name evidence="1" type="ORF">MW871_11330</name>
</gene>
<dbReference type="InterPro" id="IPR018673">
    <property type="entry name" value="DUF2141"/>
</dbReference>
<sequence>MNILFLFTTLISTLFSSENPELIIKVSNIEKIKGEIKIGVFNKETNFLKEIGSIRNYAIKVNKSTAFITITDLPKGEYAISMYHDENSDNECNRNFMGIPKEAYGFSNNFKPKFGPPKYKDCKFTFLENKTLNIEMIN</sequence>
<organism evidence="1 2">
    <name type="scientific">Flavobacterium pygoscelis</name>
    <dbReference type="NCBI Taxonomy" id="2893176"/>
    <lineage>
        <taxon>Bacteria</taxon>
        <taxon>Pseudomonadati</taxon>
        <taxon>Bacteroidota</taxon>
        <taxon>Flavobacteriia</taxon>
        <taxon>Flavobacteriales</taxon>
        <taxon>Flavobacteriaceae</taxon>
        <taxon>Flavobacterium</taxon>
    </lineage>
</organism>
<evidence type="ECO:0000313" key="1">
    <source>
        <dbReference type="EMBL" id="MCK8142484.1"/>
    </source>
</evidence>
<dbReference type="Pfam" id="PF09912">
    <property type="entry name" value="DUF2141"/>
    <property type="match status" value="1"/>
</dbReference>
<evidence type="ECO:0000313" key="2">
    <source>
        <dbReference type="Proteomes" id="UP001139260"/>
    </source>
</evidence>
<reference evidence="1" key="1">
    <citation type="submission" date="2022-04" db="EMBL/GenBank/DDBJ databases">
        <title>Flavobacterium pygoscelis sp. nov. isolated from Chinstrap chick (Pygoscelis antarcticus).</title>
        <authorList>
            <person name="Irgang R."/>
            <person name="Poblete-Morales M."/>
            <person name="Avendano-Herrera R."/>
        </authorList>
    </citation>
    <scope>NUCLEOTIDE SEQUENCE</scope>
    <source>
        <strain evidence="1">I-SCBP12n</strain>
    </source>
</reference>